<gene>
    <name evidence="1" type="ORF">EG68_11970</name>
</gene>
<comment type="caution">
    <text evidence="1">The sequence shown here is derived from an EMBL/GenBank/DDBJ whole genome shotgun (WGS) entry which is preliminary data.</text>
</comment>
<organism evidence="1 2">
    <name type="scientific">Paragonimus skrjabini miyazakii</name>
    <dbReference type="NCBI Taxonomy" id="59628"/>
    <lineage>
        <taxon>Eukaryota</taxon>
        <taxon>Metazoa</taxon>
        <taxon>Spiralia</taxon>
        <taxon>Lophotrochozoa</taxon>
        <taxon>Platyhelminthes</taxon>
        <taxon>Trematoda</taxon>
        <taxon>Digenea</taxon>
        <taxon>Plagiorchiida</taxon>
        <taxon>Troglotremata</taxon>
        <taxon>Troglotrematidae</taxon>
        <taxon>Paragonimus</taxon>
    </lineage>
</organism>
<evidence type="ECO:0000313" key="1">
    <source>
        <dbReference type="EMBL" id="KAF7234434.1"/>
    </source>
</evidence>
<reference evidence="1" key="1">
    <citation type="submission" date="2019-07" db="EMBL/GenBank/DDBJ databases">
        <title>Annotation for the trematode Paragonimus miyazaki's.</title>
        <authorList>
            <person name="Choi Y.-J."/>
        </authorList>
    </citation>
    <scope>NUCLEOTIDE SEQUENCE</scope>
    <source>
        <strain evidence="1">Japan</strain>
    </source>
</reference>
<accession>A0A8S9YPC8</accession>
<dbReference type="EMBL" id="JTDE01009647">
    <property type="protein sequence ID" value="KAF7234434.1"/>
    <property type="molecule type" value="Genomic_DNA"/>
</dbReference>
<keyword evidence="2" id="KW-1185">Reference proteome</keyword>
<dbReference type="AlphaFoldDB" id="A0A8S9YPC8"/>
<dbReference type="Proteomes" id="UP000822476">
    <property type="component" value="Unassembled WGS sequence"/>
</dbReference>
<name>A0A8S9YPC8_9TREM</name>
<proteinExistence type="predicted"/>
<sequence>MTTAAALVDWIPVNGGICVVCLSVLQPVCLPCKFFDVAWKPQCLLIGRHYVSIQRNFTRMQSNSLRTARLLYVGPMN</sequence>
<protein>
    <submittedName>
        <fullName evidence="1">Uncharacterized protein</fullName>
    </submittedName>
</protein>
<evidence type="ECO:0000313" key="2">
    <source>
        <dbReference type="Proteomes" id="UP000822476"/>
    </source>
</evidence>